<dbReference type="Proteomes" id="UP000184418">
    <property type="component" value="Unassembled WGS sequence"/>
</dbReference>
<organism evidence="1 2">
    <name type="scientific">Hymenobacter daecheongensis DSM 21074</name>
    <dbReference type="NCBI Taxonomy" id="1121955"/>
    <lineage>
        <taxon>Bacteria</taxon>
        <taxon>Pseudomonadati</taxon>
        <taxon>Bacteroidota</taxon>
        <taxon>Cytophagia</taxon>
        <taxon>Cytophagales</taxon>
        <taxon>Hymenobacteraceae</taxon>
        <taxon>Hymenobacter</taxon>
    </lineage>
</organism>
<evidence type="ECO:0000313" key="1">
    <source>
        <dbReference type="EMBL" id="SHI66430.1"/>
    </source>
</evidence>
<evidence type="ECO:0000313" key="2">
    <source>
        <dbReference type="Proteomes" id="UP000184418"/>
    </source>
</evidence>
<sequence>MLFYLTILAKPRVFLFPKDFSPANACVICGPNRFPFMPDSAPLATWLHSLPDDFYDQLAHALSLHGMAAAELLSRPIDELPRQITTLTGLDAAQVARLNTIGSHAQLVQALEENPRQLYDLLLVGGLVLDTSLAVPVLAYVRQQMRIDNAQLAKLKQYCLELSGTFLGALEQHLPAALLTGLHRLRVEEVFARYVAANPPPPPTAATIRFTDPQLQMMRLALLLVHSLPEAGEQPFMRAVAAIEPLRPAALEPMIARLGQLQPAEALLLTLPELVQLYQAMQVCGMVFVSDVLGTLGLEEALPQPAAEGSAAPPAAPASSRQAVGEMVSSFTHWVQQTFPDAPEIAAARAQVLALADAL</sequence>
<name>A0A1M6CZP9_9BACT</name>
<dbReference type="AlphaFoldDB" id="A0A1M6CZP9"/>
<proteinExistence type="predicted"/>
<dbReference type="EMBL" id="FQYN01000002">
    <property type="protein sequence ID" value="SHI66430.1"/>
    <property type="molecule type" value="Genomic_DNA"/>
</dbReference>
<protein>
    <submittedName>
        <fullName evidence="1">Uncharacterized protein</fullName>
    </submittedName>
</protein>
<reference evidence="1 2" key="1">
    <citation type="submission" date="2016-11" db="EMBL/GenBank/DDBJ databases">
        <authorList>
            <person name="Jaros S."/>
            <person name="Januszkiewicz K."/>
            <person name="Wedrychowicz H."/>
        </authorList>
    </citation>
    <scope>NUCLEOTIDE SEQUENCE [LARGE SCALE GENOMIC DNA]</scope>
    <source>
        <strain evidence="1 2">DSM 21074</strain>
    </source>
</reference>
<gene>
    <name evidence="1" type="ORF">SAMN02745146_1326</name>
</gene>
<accession>A0A1M6CZP9</accession>
<keyword evidence="2" id="KW-1185">Reference proteome</keyword>